<organism evidence="5 6">
    <name type="scientific">Gottfriedia solisilvae</name>
    <dbReference type="NCBI Taxonomy" id="1516104"/>
    <lineage>
        <taxon>Bacteria</taxon>
        <taxon>Bacillati</taxon>
        <taxon>Bacillota</taxon>
        <taxon>Bacilli</taxon>
        <taxon>Bacillales</taxon>
        <taxon>Bacillaceae</taxon>
        <taxon>Gottfriedia</taxon>
    </lineage>
</organism>
<keyword evidence="3" id="KW-0812">Transmembrane</keyword>
<keyword evidence="6" id="KW-1185">Reference proteome</keyword>
<feature type="transmembrane region" description="Helical" evidence="3">
    <location>
        <begin position="95"/>
        <end position="116"/>
    </location>
</feature>
<dbReference type="Pfam" id="PF13490">
    <property type="entry name" value="zf-HC2"/>
    <property type="match status" value="1"/>
</dbReference>
<evidence type="ECO:0000313" key="5">
    <source>
        <dbReference type="EMBL" id="GGI14769.1"/>
    </source>
</evidence>
<gene>
    <name evidence="5" type="ORF">GCM10007380_24610</name>
</gene>
<dbReference type="InterPro" id="IPR041916">
    <property type="entry name" value="Anti_sigma_zinc_sf"/>
</dbReference>
<dbReference type="EMBL" id="BMHB01000001">
    <property type="protein sequence ID" value="GGI14769.1"/>
    <property type="molecule type" value="Genomic_DNA"/>
</dbReference>
<dbReference type="Gene3D" id="1.10.10.1320">
    <property type="entry name" value="Anti-sigma factor, zinc-finger domain"/>
    <property type="match status" value="1"/>
</dbReference>
<dbReference type="Proteomes" id="UP000626244">
    <property type="component" value="Unassembled WGS sequence"/>
</dbReference>
<evidence type="ECO:0000256" key="3">
    <source>
        <dbReference type="SAM" id="Phobius"/>
    </source>
</evidence>
<name>A0A8J3AL56_9BACI</name>
<feature type="domain" description="Putative zinc-finger" evidence="4">
    <location>
        <begin position="7"/>
        <end position="36"/>
    </location>
</feature>
<dbReference type="RefSeq" id="WP_088000070.1">
    <property type="nucleotide sequence ID" value="NZ_BMHB01000001.1"/>
</dbReference>
<accession>A0A8J3AL56</accession>
<comment type="similarity">
    <text evidence="1">Belongs to the zinc-associated anti-sigma factor (ZAS) superfamily. Anti-sigma-W factor family.</text>
</comment>
<dbReference type="InterPro" id="IPR027383">
    <property type="entry name" value="Znf_put"/>
</dbReference>
<evidence type="ECO:0000259" key="4">
    <source>
        <dbReference type="Pfam" id="PF13490"/>
    </source>
</evidence>
<evidence type="ECO:0000313" key="6">
    <source>
        <dbReference type="Proteomes" id="UP000626244"/>
    </source>
</evidence>
<protein>
    <recommendedName>
        <fullName evidence="2">Anti-sigma-W factor RsiW</fullName>
    </recommendedName>
</protein>
<keyword evidence="3" id="KW-0472">Membrane</keyword>
<comment type="caution">
    <text evidence="5">The sequence shown here is derived from an EMBL/GenBank/DDBJ whole genome shotgun (WGS) entry which is preliminary data.</text>
</comment>
<evidence type="ECO:0000256" key="1">
    <source>
        <dbReference type="ARBA" id="ARBA00024353"/>
    </source>
</evidence>
<evidence type="ECO:0000256" key="2">
    <source>
        <dbReference type="ARBA" id="ARBA00024438"/>
    </source>
</evidence>
<dbReference type="OrthoDB" id="2942653at2"/>
<proteinExistence type="inferred from homology"/>
<reference evidence="6" key="1">
    <citation type="journal article" date="2019" name="Int. J. Syst. Evol. Microbiol.">
        <title>The Global Catalogue of Microorganisms (GCM) 10K type strain sequencing project: providing services to taxonomists for standard genome sequencing and annotation.</title>
        <authorList>
            <consortium name="The Broad Institute Genomics Platform"/>
            <consortium name="The Broad Institute Genome Sequencing Center for Infectious Disease"/>
            <person name="Wu L."/>
            <person name="Ma J."/>
        </authorList>
    </citation>
    <scope>NUCLEOTIDE SEQUENCE [LARGE SCALE GENOMIC DNA]</scope>
    <source>
        <strain evidence="6">CGMCC 1.14993</strain>
    </source>
</reference>
<sequence>MKHLTTEQLISYQLKELSNKESQLLEQHLESCSACQNELILLGELHEDWMNPTNLELSDEMFEEIMMKTEEMNKEVIKSEQHSKLHHKKRSNSKLVRLVHLSLAAAATFLFFHFQLEKQITKSNQQVVQTIEQTSNLLEKSEKVNFTIPKIWKGMSK</sequence>
<keyword evidence="3" id="KW-1133">Transmembrane helix</keyword>
<dbReference type="AlphaFoldDB" id="A0A8J3AL56"/>